<evidence type="ECO:0000256" key="7">
    <source>
        <dbReference type="ARBA" id="ARBA00023237"/>
    </source>
</evidence>
<evidence type="ECO:0000256" key="9">
    <source>
        <dbReference type="SAM" id="SignalP"/>
    </source>
</evidence>
<evidence type="ECO:0000256" key="5">
    <source>
        <dbReference type="ARBA" id="ARBA00022692"/>
    </source>
</evidence>
<dbReference type="InterPro" id="IPR051906">
    <property type="entry name" value="TolC-like"/>
</dbReference>
<evidence type="ECO:0000313" key="11">
    <source>
        <dbReference type="Proteomes" id="UP000265431"/>
    </source>
</evidence>
<evidence type="ECO:0000313" key="10">
    <source>
        <dbReference type="EMBL" id="RIJ20575.1"/>
    </source>
</evidence>
<keyword evidence="5" id="KW-0812">Transmembrane</keyword>
<keyword evidence="8" id="KW-0175">Coiled coil</keyword>
<evidence type="ECO:0000256" key="3">
    <source>
        <dbReference type="ARBA" id="ARBA00022448"/>
    </source>
</evidence>
<comment type="caution">
    <text evidence="10">The sequence shown here is derived from an EMBL/GenBank/DDBJ whole genome shotgun (WGS) entry which is preliminary data.</text>
</comment>
<dbReference type="GO" id="GO:0015562">
    <property type="term" value="F:efflux transmembrane transporter activity"/>
    <property type="evidence" value="ECO:0007669"/>
    <property type="project" value="InterPro"/>
</dbReference>
<evidence type="ECO:0000256" key="8">
    <source>
        <dbReference type="SAM" id="Coils"/>
    </source>
</evidence>
<dbReference type="GO" id="GO:0009279">
    <property type="term" value="C:cell outer membrane"/>
    <property type="evidence" value="ECO:0007669"/>
    <property type="project" value="UniProtKB-SubCell"/>
</dbReference>
<evidence type="ECO:0000256" key="6">
    <source>
        <dbReference type="ARBA" id="ARBA00023136"/>
    </source>
</evidence>
<evidence type="ECO:0000256" key="1">
    <source>
        <dbReference type="ARBA" id="ARBA00004442"/>
    </source>
</evidence>
<keyword evidence="4" id="KW-1134">Transmembrane beta strand</keyword>
<evidence type="ECO:0000256" key="4">
    <source>
        <dbReference type="ARBA" id="ARBA00022452"/>
    </source>
</evidence>
<dbReference type="RefSeq" id="WP_119380892.1">
    <property type="nucleotide sequence ID" value="NZ_QWGB01000014.1"/>
</dbReference>
<keyword evidence="7" id="KW-0998">Cell outer membrane</keyword>
<feature type="coiled-coil region" evidence="8">
    <location>
        <begin position="355"/>
        <end position="404"/>
    </location>
</feature>
<organism evidence="10 11">
    <name type="scientific">Henriciella barbarensis</name>
    <dbReference type="NCBI Taxonomy" id="86342"/>
    <lineage>
        <taxon>Bacteria</taxon>
        <taxon>Pseudomonadati</taxon>
        <taxon>Pseudomonadota</taxon>
        <taxon>Alphaproteobacteria</taxon>
        <taxon>Hyphomonadales</taxon>
        <taxon>Hyphomonadaceae</taxon>
        <taxon>Henriciella</taxon>
    </lineage>
</organism>
<feature type="chain" id="PRO_5017191734" evidence="9">
    <location>
        <begin position="25"/>
        <end position="431"/>
    </location>
</feature>
<name>A0A399QQX1_9PROT</name>
<dbReference type="GO" id="GO:1990281">
    <property type="term" value="C:efflux pump complex"/>
    <property type="evidence" value="ECO:0007669"/>
    <property type="project" value="TreeGrafter"/>
</dbReference>
<feature type="signal peptide" evidence="9">
    <location>
        <begin position="1"/>
        <end position="24"/>
    </location>
</feature>
<dbReference type="SUPFAM" id="SSF56954">
    <property type="entry name" value="Outer membrane efflux proteins (OEP)"/>
    <property type="match status" value="1"/>
</dbReference>
<dbReference type="Pfam" id="PF02321">
    <property type="entry name" value="OEP"/>
    <property type="match status" value="2"/>
</dbReference>
<comment type="similarity">
    <text evidence="2">Belongs to the outer membrane factor (OMF) (TC 1.B.17) family.</text>
</comment>
<dbReference type="Proteomes" id="UP000265431">
    <property type="component" value="Unassembled WGS sequence"/>
</dbReference>
<dbReference type="Gene3D" id="1.20.1600.10">
    <property type="entry name" value="Outer membrane efflux proteins (OEP)"/>
    <property type="match status" value="1"/>
</dbReference>
<keyword evidence="6" id="KW-0472">Membrane</keyword>
<dbReference type="InterPro" id="IPR003423">
    <property type="entry name" value="OMP_efflux"/>
</dbReference>
<evidence type="ECO:0000256" key="2">
    <source>
        <dbReference type="ARBA" id="ARBA00007613"/>
    </source>
</evidence>
<dbReference type="InterPro" id="IPR010130">
    <property type="entry name" value="T1SS_OMP_TolC"/>
</dbReference>
<dbReference type="GO" id="GO:0015288">
    <property type="term" value="F:porin activity"/>
    <property type="evidence" value="ECO:0007669"/>
    <property type="project" value="TreeGrafter"/>
</dbReference>
<sequence>MRRIRKTASLLVSGLAIAALPAGAETLQDALSAAWLNNPALEAERDSTEIASERIEQARAQRKPRVTLFGSYVYESIDSNRPFALNLGDRPVASAQLEARLPVYTGGRLSAGIAQAETGALAAVAQLESASQSILLDTLIAYVDIIRAREVIAIRLNSIRLLEGQFTAASDRFEVGDTTRTDVSLARARLEGGRAALASAEADLEGALAQYALLTGLEASEMLAPVPPLPELPDTFEAALARALDANPDIEAARLGEQAARQGIEVARGALKPEVSVIAQAGVQEYHTDGFTDSSIVAGAQASVPLFTGGLNTSLVREAQIARRQANSQIALSERIVRTQVARAWYSFQAADRAVDASARQVEAAELAYEGAQEELSVGVRTTLDVLDQEQQLLEARLSRVTAERDRYVAAHALLAAMGDLTPTRLGLQHG</sequence>
<dbReference type="NCBIfam" id="TIGR01844">
    <property type="entry name" value="type_I_sec_TolC"/>
    <property type="match status" value="1"/>
</dbReference>
<keyword evidence="9" id="KW-0732">Signal</keyword>
<dbReference type="EMBL" id="QWGB01000014">
    <property type="protein sequence ID" value="RIJ20575.1"/>
    <property type="molecule type" value="Genomic_DNA"/>
</dbReference>
<comment type="subcellular location">
    <subcellularLocation>
        <location evidence="1">Cell outer membrane</location>
    </subcellularLocation>
</comment>
<reference evidence="10 11" key="1">
    <citation type="submission" date="2018-08" db="EMBL/GenBank/DDBJ databases">
        <title>Henriciella mobilis sp. nov., isolated from seawater.</title>
        <authorList>
            <person name="Cheng H."/>
            <person name="Wu Y.-H."/>
            <person name="Xu X.-W."/>
            <person name="Guo L.-L."/>
        </authorList>
    </citation>
    <scope>NUCLEOTIDE SEQUENCE [LARGE SCALE GENOMIC DNA]</scope>
    <source>
        <strain evidence="10 11">CCUG66934</strain>
    </source>
</reference>
<dbReference type="AlphaFoldDB" id="A0A399QQX1"/>
<dbReference type="PANTHER" id="PTHR30026">
    <property type="entry name" value="OUTER MEMBRANE PROTEIN TOLC"/>
    <property type="match status" value="1"/>
</dbReference>
<dbReference type="OrthoDB" id="9789368at2"/>
<keyword evidence="3" id="KW-0813">Transport</keyword>
<keyword evidence="11" id="KW-1185">Reference proteome</keyword>
<proteinExistence type="inferred from homology"/>
<accession>A0A399QQX1</accession>
<dbReference type="PANTHER" id="PTHR30026:SF22">
    <property type="entry name" value="OUTER MEMBRANE EFFLUX PROTEIN"/>
    <property type="match status" value="1"/>
</dbReference>
<protein>
    <submittedName>
        <fullName evidence="10">Type I secretion protein TolC</fullName>
    </submittedName>
</protein>
<gene>
    <name evidence="10" type="ORF">D1224_15825</name>
</gene>